<reference evidence="2" key="1">
    <citation type="submission" date="2023-03" db="EMBL/GenBank/DDBJ databases">
        <authorList>
            <person name="Julca I."/>
        </authorList>
    </citation>
    <scope>NUCLEOTIDE SEQUENCE</scope>
</reference>
<dbReference type="InterPro" id="IPR023393">
    <property type="entry name" value="START-like_dom_sf"/>
</dbReference>
<dbReference type="EMBL" id="OX459119">
    <property type="protein sequence ID" value="CAI9096004.1"/>
    <property type="molecule type" value="Genomic_DNA"/>
</dbReference>
<dbReference type="AlphaFoldDB" id="A0AAV1CJU1"/>
<organism evidence="2 3">
    <name type="scientific">Oldenlandia corymbosa var. corymbosa</name>
    <dbReference type="NCBI Taxonomy" id="529605"/>
    <lineage>
        <taxon>Eukaryota</taxon>
        <taxon>Viridiplantae</taxon>
        <taxon>Streptophyta</taxon>
        <taxon>Embryophyta</taxon>
        <taxon>Tracheophyta</taxon>
        <taxon>Spermatophyta</taxon>
        <taxon>Magnoliopsida</taxon>
        <taxon>eudicotyledons</taxon>
        <taxon>Gunneridae</taxon>
        <taxon>Pentapetalae</taxon>
        <taxon>asterids</taxon>
        <taxon>lamiids</taxon>
        <taxon>Gentianales</taxon>
        <taxon>Rubiaceae</taxon>
        <taxon>Rubioideae</taxon>
        <taxon>Spermacoceae</taxon>
        <taxon>Hedyotis-Oldenlandia complex</taxon>
        <taxon>Oldenlandia</taxon>
    </lineage>
</organism>
<gene>
    <name evidence="2" type="ORF">OLC1_LOCUS6856</name>
</gene>
<dbReference type="CDD" id="cd07816">
    <property type="entry name" value="Bet_v1-like"/>
    <property type="match status" value="1"/>
</dbReference>
<evidence type="ECO:0000313" key="3">
    <source>
        <dbReference type="Proteomes" id="UP001161247"/>
    </source>
</evidence>
<name>A0AAV1CJU1_OLDCO</name>
<feature type="domain" description="Bet v I/Major latex protein" evidence="1">
    <location>
        <begin position="5"/>
        <end position="154"/>
    </location>
</feature>
<accession>A0AAV1CJU1</accession>
<dbReference type="SMART" id="SM01037">
    <property type="entry name" value="Bet_v_1"/>
    <property type="match status" value="1"/>
</dbReference>
<evidence type="ECO:0000259" key="1">
    <source>
        <dbReference type="SMART" id="SM01037"/>
    </source>
</evidence>
<proteinExistence type="predicted"/>
<dbReference type="SUPFAM" id="SSF55961">
    <property type="entry name" value="Bet v1-like"/>
    <property type="match status" value="1"/>
</dbReference>
<evidence type="ECO:0000313" key="2">
    <source>
        <dbReference type="EMBL" id="CAI9096004.1"/>
    </source>
</evidence>
<dbReference type="Proteomes" id="UP001161247">
    <property type="component" value="Chromosome 2"/>
</dbReference>
<dbReference type="Gene3D" id="3.30.530.20">
    <property type="match status" value="1"/>
</dbReference>
<dbReference type="Pfam" id="PF00407">
    <property type="entry name" value="Bet_v_1"/>
    <property type="match status" value="1"/>
</dbReference>
<dbReference type="InterPro" id="IPR051761">
    <property type="entry name" value="MLP-like_ligand-binding"/>
</dbReference>
<keyword evidence="3" id="KW-1185">Reference proteome</keyword>
<sequence length="193" mass="21974">MSTTSLRGKLVSQIEIKSSADVFHELFRHKTHQLSKTSPHSIHNCDLHDGDWGTVGSIISFDYTHDGKKCVSKDRVEAIDEEKKLVKFKVIEGDPLELYKNISITVHVDTHGESNLVAWTIEYEKLHEGIPDPNTLMDLCLQLTKDVESHHLSSPYVDTVDQSNLVTWTLEYEKTDERVPDPQYLHGTLASDY</sequence>
<protein>
    <submittedName>
        <fullName evidence="2">OLC1v1032064C1</fullName>
    </submittedName>
</protein>
<dbReference type="PANTHER" id="PTHR31907">
    <property type="entry name" value="MLP-LIKE PROTEIN 423"/>
    <property type="match status" value="1"/>
</dbReference>
<dbReference type="GO" id="GO:0006952">
    <property type="term" value="P:defense response"/>
    <property type="evidence" value="ECO:0007669"/>
    <property type="project" value="InterPro"/>
</dbReference>
<dbReference type="InterPro" id="IPR000916">
    <property type="entry name" value="Bet_v_I/MLP"/>
</dbReference>